<proteinExistence type="predicted"/>
<reference evidence="2" key="1">
    <citation type="journal article" date="2014" name="Front. Microbiol.">
        <title>High frequency of phylogenetically diverse reductive dehalogenase-homologous genes in deep subseafloor sedimentary metagenomes.</title>
        <authorList>
            <person name="Kawai M."/>
            <person name="Futagami T."/>
            <person name="Toyoda A."/>
            <person name="Takaki Y."/>
            <person name="Nishi S."/>
            <person name="Hori S."/>
            <person name="Arai W."/>
            <person name="Tsubouchi T."/>
            <person name="Morono Y."/>
            <person name="Uchiyama I."/>
            <person name="Ito T."/>
            <person name="Fujiyama A."/>
            <person name="Inagaki F."/>
            <person name="Takami H."/>
        </authorList>
    </citation>
    <scope>NUCLEOTIDE SEQUENCE</scope>
    <source>
        <strain evidence="2">Expedition CK06-06</strain>
    </source>
</reference>
<feature type="non-terminal residue" evidence="2">
    <location>
        <position position="1"/>
    </location>
</feature>
<evidence type="ECO:0008006" key="3">
    <source>
        <dbReference type="Google" id="ProtNLM"/>
    </source>
</evidence>
<gene>
    <name evidence="2" type="ORF">S01H1_22331</name>
</gene>
<dbReference type="Gene3D" id="2.60.40.10">
    <property type="entry name" value="Immunoglobulins"/>
    <property type="match status" value="1"/>
</dbReference>
<organism evidence="2">
    <name type="scientific">marine sediment metagenome</name>
    <dbReference type="NCBI Taxonomy" id="412755"/>
    <lineage>
        <taxon>unclassified sequences</taxon>
        <taxon>metagenomes</taxon>
        <taxon>ecological metagenomes</taxon>
    </lineage>
</organism>
<name>X0TL99_9ZZZZ</name>
<evidence type="ECO:0000313" key="2">
    <source>
        <dbReference type="EMBL" id="GAF88026.1"/>
    </source>
</evidence>
<sequence>GLNSPFDFSVASVSLFPGDKDQIKVTIHPPKTAETKAGSYPFTVRAVSGADPQQSTVAEASVAVRTFAESSADMSPTRIVGQSGTYVITLNNQGNADVTQSFEASDPEEGLNYTFKPEEVTVPAGGSATVELVAKLRKKPKIDGEKEYPFQVVVKPSGADKFSPEAKTLNGQLVYERKARPKPKIPRWLIGVLAGVAVVIIVILLVRG</sequence>
<dbReference type="EMBL" id="BARS01012580">
    <property type="protein sequence ID" value="GAF88026.1"/>
    <property type="molecule type" value="Genomic_DNA"/>
</dbReference>
<evidence type="ECO:0000256" key="1">
    <source>
        <dbReference type="SAM" id="Phobius"/>
    </source>
</evidence>
<dbReference type="AlphaFoldDB" id="X0TL99"/>
<keyword evidence="1" id="KW-0472">Membrane</keyword>
<accession>X0TL99</accession>
<dbReference type="InterPro" id="IPR013783">
    <property type="entry name" value="Ig-like_fold"/>
</dbReference>
<protein>
    <recommendedName>
        <fullName evidence="3">Alpha-galactosidase NEW3 domain-containing protein</fullName>
    </recommendedName>
</protein>
<feature type="transmembrane region" description="Helical" evidence="1">
    <location>
        <begin position="188"/>
        <end position="206"/>
    </location>
</feature>
<keyword evidence="1" id="KW-1133">Transmembrane helix</keyword>
<feature type="non-terminal residue" evidence="2">
    <location>
        <position position="208"/>
    </location>
</feature>
<comment type="caution">
    <text evidence="2">The sequence shown here is derived from an EMBL/GenBank/DDBJ whole genome shotgun (WGS) entry which is preliminary data.</text>
</comment>
<keyword evidence="1" id="KW-0812">Transmembrane</keyword>